<dbReference type="InterPro" id="IPR001619">
    <property type="entry name" value="Sec1-like"/>
</dbReference>
<feature type="compositionally biased region" description="Polar residues" evidence="2">
    <location>
        <begin position="385"/>
        <end position="394"/>
    </location>
</feature>
<dbReference type="InterPro" id="IPR043127">
    <property type="entry name" value="Sec-1-like_dom3a"/>
</dbReference>
<evidence type="ECO:0000313" key="4">
    <source>
        <dbReference type="Proteomes" id="UP001249851"/>
    </source>
</evidence>
<dbReference type="InterPro" id="IPR043154">
    <property type="entry name" value="Sec-1-like_dom1"/>
</dbReference>
<feature type="compositionally biased region" description="Low complexity" evidence="2">
    <location>
        <begin position="369"/>
        <end position="383"/>
    </location>
</feature>
<comment type="similarity">
    <text evidence="1">Belongs to the STXBP/unc-18/SEC1 family.</text>
</comment>
<accession>A0AAD9Q4K6</accession>
<dbReference type="Gene3D" id="3.90.830.10">
    <property type="entry name" value="Syntaxin Binding Protein 1, Chain A, domain 2"/>
    <property type="match status" value="1"/>
</dbReference>
<gene>
    <name evidence="3" type="ORF">P5673_024021</name>
</gene>
<keyword evidence="4" id="KW-1185">Reference proteome</keyword>
<evidence type="ECO:0000313" key="3">
    <source>
        <dbReference type="EMBL" id="KAK2554561.1"/>
    </source>
</evidence>
<reference evidence="3" key="2">
    <citation type="journal article" date="2023" name="Science">
        <title>Genomic signatures of disease resistance in endangered staghorn corals.</title>
        <authorList>
            <person name="Vollmer S.V."/>
            <person name="Selwyn J.D."/>
            <person name="Despard B.A."/>
            <person name="Roesel C.L."/>
        </authorList>
    </citation>
    <scope>NUCLEOTIDE SEQUENCE</scope>
    <source>
        <strain evidence="3">K2</strain>
    </source>
</reference>
<organism evidence="3 4">
    <name type="scientific">Acropora cervicornis</name>
    <name type="common">Staghorn coral</name>
    <dbReference type="NCBI Taxonomy" id="6130"/>
    <lineage>
        <taxon>Eukaryota</taxon>
        <taxon>Metazoa</taxon>
        <taxon>Cnidaria</taxon>
        <taxon>Anthozoa</taxon>
        <taxon>Hexacorallia</taxon>
        <taxon>Scleractinia</taxon>
        <taxon>Astrocoeniina</taxon>
        <taxon>Acroporidae</taxon>
        <taxon>Acropora</taxon>
    </lineage>
</organism>
<dbReference type="InterPro" id="IPR036045">
    <property type="entry name" value="Sec1-like_sf"/>
</dbReference>
<dbReference type="EMBL" id="JARQWQ010000069">
    <property type="protein sequence ID" value="KAK2554561.1"/>
    <property type="molecule type" value="Genomic_DNA"/>
</dbReference>
<comment type="caution">
    <text evidence="3">The sequence shown here is derived from an EMBL/GenBank/DDBJ whole genome shotgun (WGS) entry which is preliminary data.</text>
</comment>
<evidence type="ECO:0000256" key="2">
    <source>
        <dbReference type="SAM" id="MobiDB-lite"/>
    </source>
</evidence>
<reference evidence="3" key="1">
    <citation type="journal article" date="2023" name="G3 (Bethesda)">
        <title>Whole genome assembly and annotation of the endangered Caribbean coral Acropora cervicornis.</title>
        <authorList>
            <person name="Selwyn J.D."/>
            <person name="Vollmer S.V."/>
        </authorList>
    </citation>
    <scope>NUCLEOTIDE SEQUENCE</scope>
    <source>
        <strain evidence="3">K2</strain>
    </source>
</reference>
<dbReference type="FunFam" id="3.40.50.2060:FF:000003">
    <property type="entry name" value="vacuolar protein sorting-associated protein 45 isoform X1"/>
    <property type="match status" value="1"/>
</dbReference>
<feature type="region of interest" description="Disordered" evidence="2">
    <location>
        <begin position="368"/>
        <end position="394"/>
    </location>
</feature>
<dbReference type="SUPFAM" id="SSF56815">
    <property type="entry name" value="Sec1/munc18-like (SM) proteins"/>
    <property type="match status" value="1"/>
</dbReference>
<dbReference type="AlphaFoldDB" id="A0AAD9Q4K6"/>
<proteinExistence type="inferred from homology"/>
<evidence type="ECO:0000256" key="1">
    <source>
        <dbReference type="ARBA" id="ARBA00009884"/>
    </source>
</evidence>
<dbReference type="InterPro" id="IPR027482">
    <property type="entry name" value="Sec1-like_dom2"/>
</dbReference>
<name>A0AAD9Q4K6_ACRCE</name>
<dbReference type="PANTHER" id="PTHR11679">
    <property type="entry name" value="VESICLE PROTEIN SORTING-ASSOCIATED"/>
    <property type="match status" value="1"/>
</dbReference>
<dbReference type="Pfam" id="PF00995">
    <property type="entry name" value="Sec1"/>
    <property type="match status" value="2"/>
</dbReference>
<dbReference type="Gene3D" id="3.40.50.1910">
    <property type="match status" value="1"/>
</dbReference>
<dbReference type="Gene3D" id="3.40.50.2060">
    <property type="match status" value="1"/>
</dbReference>
<protein>
    <submittedName>
        <fullName evidence="3">Vacuolar protein sorting-associated protein 45</fullName>
    </submittedName>
</protein>
<sequence>MNVILAVKLYVTKMIEDCGPGMKVLLMDKETTGIVSMVYTQSEVLQKEVYLFERVDSSGRESMKHLKAICFLRPTKENIEHLCSELKNPKYGVYHIYFSNFVIKPNIRAIAEADDHEVVRDVQEFYADFYAVSPHVFSLNIPNCSRSGNWDLEALDRSSQGILAVLLSLKKYPIIRYQYSSEMARRLAETIRNKMREEATLFDFRKPDVPPLLLIWTYQAMVHELIGIRNNRVDLSRCPGNMYLNFGEIGQNIKTLMTEFQQNVKSNQRLESISDMKNIRRQMANENVSELDLLRMVSLYALRYERHSGNDLRGLPQEIIVFLIGGATYEEAFAVYNLNKSLPGVKIVLGATTMHNCKSFLEEVSHSTSQGAGSRTRASSGGANYRSSYQSHFF</sequence>
<dbReference type="GO" id="GO:0016192">
    <property type="term" value="P:vesicle-mediated transport"/>
    <property type="evidence" value="ECO:0007669"/>
    <property type="project" value="InterPro"/>
</dbReference>
<dbReference type="Proteomes" id="UP001249851">
    <property type="component" value="Unassembled WGS sequence"/>
</dbReference>